<comment type="caution">
    <text evidence="2">The sequence shown here is derived from an EMBL/GenBank/DDBJ whole genome shotgun (WGS) entry which is preliminary data.</text>
</comment>
<evidence type="ECO:0000313" key="3">
    <source>
        <dbReference type="Proteomes" id="UP000239576"/>
    </source>
</evidence>
<dbReference type="RefSeq" id="WP_106256311.1">
    <property type="nucleotide sequence ID" value="NZ_CAWNSW010000079.1"/>
</dbReference>
<reference evidence="2 3" key="2">
    <citation type="submission" date="2018-03" db="EMBL/GenBank/DDBJ databases">
        <title>The ancient ancestry and fast evolution of plastids.</title>
        <authorList>
            <person name="Moore K.R."/>
            <person name="Magnabosco C."/>
            <person name="Momper L."/>
            <person name="Gold D.A."/>
            <person name="Bosak T."/>
            <person name="Fournier G.P."/>
        </authorList>
    </citation>
    <scope>NUCLEOTIDE SEQUENCE [LARGE SCALE GENOMIC DNA]</scope>
    <source>
        <strain evidence="2 3">ULC18</strain>
    </source>
</reference>
<organism evidence="2 3">
    <name type="scientific">Stenomitos frigidus ULC18</name>
    <dbReference type="NCBI Taxonomy" id="2107698"/>
    <lineage>
        <taxon>Bacteria</taxon>
        <taxon>Bacillati</taxon>
        <taxon>Cyanobacteriota</taxon>
        <taxon>Cyanophyceae</taxon>
        <taxon>Leptolyngbyales</taxon>
        <taxon>Leptolyngbyaceae</taxon>
        <taxon>Stenomitos</taxon>
    </lineage>
</organism>
<protein>
    <submittedName>
        <fullName evidence="2">DUF1049 domain-containing protein</fullName>
    </submittedName>
</protein>
<dbReference type="EMBL" id="PVWK01000060">
    <property type="protein sequence ID" value="PSB29650.1"/>
    <property type="molecule type" value="Genomic_DNA"/>
</dbReference>
<sequence>MKALAILLTALLVAAWISAIAILAIQNFSPVSLRFLGFQSIEMPVGLVLAFSVALGTLGTAIAQPLLGLSSFQREDDEDY</sequence>
<dbReference type="Proteomes" id="UP000239576">
    <property type="component" value="Unassembled WGS sequence"/>
</dbReference>
<proteinExistence type="predicted"/>
<reference evidence="3" key="1">
    <citation type="submission" date="2018-02" db="EMBL/GenBank/DDBJ databases">
        <authorList>
            <person name="Moore K."/>
            <person name="Momper L."/>
        </authorList>
    </citation>
    <scope>NUCLEOTIDE SEQUENCE [LARGE SCALE GENOMIC DNA]</scope>
    <source>
        <strain evidence="3">ULC18</strain>
    </source>
</reference>
<dbReference type="AlphaFoldDB" id="A0A2T1EA95"/>
<gene>
    <name evidence="2" type="ORF">C7B82_10740</name>
</gene>
<dbReference type="OrthoDB" id="426174at2"/>
<feature type="transmembrane region" description="Helical" evidence="1">
    <location>
        <begin position="43"/>
        <end position="63"/>
    </location>
</feature>
<evidence type="ECO:0000256" key="1">
    <source>
        <dbReference type="SAM" id="Phobius"/>
    </source>
</evidence>
<keyword evidence="1" id="KW-0812">Transmembrane</keyword>
<evidence type="ECO:0000313" key="2">
    <source>
        <dbReference type="EMBL" id="PSB29650.1"/>
    </source>
</evidence>
<name>A0A2T1EA95_9CYAN</name>
<keyword evidence="3" id="KW-1185">Reference proteome</keyword>
<keyword evidence="1" id="KW-0472">Membrane</keyword>
<keyword evidence="1" id="KW-1133">Transmembrane helix</keyword>
<accession>A0A2T1EA95</accession>